<name>A0A6J5N363_9CAUD</name>
<gene>
    <name evidence="1" type="ORF">UFOVP598_38</name>
</gene>
<accession>A0A6J5N363</accession>
<protein>
    <submittedName>
        <fullName evidence="1">Uncharacterized protein</fullName>
    </submittedName>
</protein>
<proteinExistence type="predicted"/>
<sequence>MYKVLIPAVIGAVFILLLRTHKEDKNIKLIERNESLYRDSTGTEKEYINSNNLKTNRYEY</sequence>
<reference evidence="1" key="1">
    <citation type="submission" date="2020-04" db="EMBL/GenBank/DDBJ databases">
        <authorList>
            <person name="Chiriac C."/>
            <person name="Salcher M."/>
            <person name="Ghai R."/>
            <person name="Kavagutti S V."/>
        </authorList>
    </citation>
    <scope>NUCLEOTIDE SEQUENCE</scope>
</reference>
<dbReference type="EMBL" id="LR796559">
    <property type="protein sequence ID" value="CAB4151793.1"/>
    <property type="molecule type" value="Genomic_DNA"/>
</dbReference>
<organism evidence="1">
    <name type="scientific">uncultured Caudovirales phage</name>
    <dbReference type="NCBI Taxonomy" id="2100421"/>
    <lineage>
        <taxon>Viruses</taxon>
        <taxon>Duplodnaviria</taxon>
        <taxon>Heunggongvirae</taxon>
        <taxon>Uroviricota</taxon>
        <taxon>Caudoviricetes</taxon>
        <taxon>Peduoviridae</taxon>
        <taxon>Maltschvirus</taxon>
        <taxon>Maltschvirus maltsch</taxon>
    </lineage>
</organism>
<evidence type="ECO:0000313" key="1">
    <source>
        <dbReference type="EMBL" id="CAB4151793.1"/>
    </source>
</evidence>